<dbReference type="InterPro" id="IPR017970">
    <property type="entry name" value="Homeobox_CS"/>
</dbReference>
<evidence type="ECO:0000256" key="5">
    <source>
        <dbReference type="PROSITE-ProRule" id="PRU00108"/>
    </source>
</evidence>
<dbReference type="GO" id="GO:0005634">
    <property type="term" value="C:nucleus"/>
    <property type="evidence" value="ECO:0007669"/>
    <property type="project" value="UniProtKB-SubCell"/>
</dbReference>
<keyword evidence="10" id="KW-1185">Reference proteome</keyword>
<evidence type="ECO:0000256" key="6">
    <source>
        <dbReference type="RuleBase" id="RU000682"/>
    </source>
</evidence>
<keyword evidence="2 5" id="KW-0238">DNA-binding</keyword>
<evidence type="ECO:0000256" key="4">
    <source>
        <dbReference type="ARBA" id="ARBA00023242"/>
    </source>
</evidence>
<organism evidence="9 10">
    <name type="scientific">Helobdella robusta</name>
    <name type="common">Californian leech</name>
    <dbReference type="NCBI Taxonomy" id="6412"/>
    <lineage>
        <taxon>Eukaryota</taxon>
        <taxon>Metazoa</taxon>
        <taxon>Spiralia</taxon>
        <taxon>Lophotrochozoa</taxon>
        <taxon>Annelida</taxon>
        <taxon>Clitellata</taxon>
        <taxon>Hirudinea</taxon>
        <taxon>Rhynchobdellida</taxon>
        <taxon>Glossiphoniidae</taxon>
        <taxon>Helobdella</taxon>
    </lineage>
</organism>
<dbReference type="HOGENOM" id="CLU_049543_12_1_1"/>
<dbReference type="RefSeq" id="XP_009025702.1">
    <property type="nucleotide sequence ID" value="XM_009027454.1"/>
</dbReference>
<dbReference type="STRING" id="6412.T1EKA2"/>
<keyword evidence="3 5" id="KW-0371">Homeobox</keyword>
<dbReference type="PRINTS" id="PR00024">
    <property type="entry name" value="HOMEOBOX"/>
</dbReference>
<reference evidence="10" key="1">
    <citation type="submission" date="2012-12" db="EMBL/GenBank/DDBJ databases">
        <authorList>
            <person name="Hellsten U."/>
            <person name="Grimwood J."/>
            <person name="Chapman J.A."/>
            <person name="Shapiro H."/>
            <person name="Aerts A."/>
            <person name="Otillar R.P."/>
            <person name="Terry A.Y."/>
            <person name="Boore J.L."/>
            <person name="Simakov O."/>
            <person name="Marletaz F."/>
            <person name="Cho S.-J."/>
            <person name="Edsinger-Gonzales E."/>
            <person name="Havlak P."/>
            <person name="Kuo D.-H."/>
            <person name="Larsson T."/>
            <person name="Lv J."/>
            <person name="Arendt D."/>
            <person name="Savage R."/>
            <person name="Osoegawa K."/>
            <person name="de Jong P."/>
            <person name="Lindberg D.R."/>
            <person name="Seaver E.C."/>
            <person name="Weisblat D.A."/>
            <person name="Putnam N.H."/>
            <person name="Grigoriev I.V."/>
            <person name="Rokhsar D.S."/>
        </authorList>
    </citation>
    <scope>NUCLEOTIDE SEQUENCE</scope>
</reference>
<dbReference type="EMBL" id="AMQM01001409">
    <property type="status" value="NOT_ANNOTATED_CDS"/>
    <property type="molecule type" value="Genomic_DNA"/>
</dbReference>
<dbReference type="InParanoid" id="T1EKA2"/>
<dbReference type="PROSITE" id="PS50071">
    <property type="entry name" value="HOMEOBOX_2"/>
    <property type="match status" value="1"/>
</dbReference>
<dbReference type="eggNOG" id="KOG0490">
    <property type="taxonomic scope" value="Eukaryota"/>
</dbReference>
<dbReference type="PANTHER" id="PTHR24329:SF543">
    <property type="entry name" value="FI01017P-RELATED"/>
    <property type="match status" value="1"/>
</dbReference>
<gene>
    <name evidence="9" type="primary">20197002</name>
    <name evidence="8" type="ORF">HELRODRAFT_148578</name>
</gene>
<dbReference type="Proteomes" id="UP000015101">
    <property type="component" value="Unassembled WGS sequence"/>
</dbReference>
<dbReference type="SMART" id="SM00389">
    <property type="entry name" value="HOX"/>
    <property type="match status" value="1"/>
</dbReference>
<dbReference type="PANTHER" id="PTHR24329">
    <property type="entry name" value="HOMEOBOX PROTEIN ARISTALESS"/>
    <property type="match status" value="1"/>
</dbReference>
<dbReference type="AlphaFoldDB" id="T1EKA2"/>
<reference evidence="8 10" key="2">
    <citation type="journal article" date="2013" name="Nature">
        <title>Insights into bilaterian evolution from three spiralian genomes.</title>
        <authorList>
            <person name="Simakov O."/>
            <person name="Marletaz F."/>
            <person name="Cho S.J."/>
            <person name="Edsinger-Gonzales E."/>
            <person name="Havlak P."/>
            <person name="Hellsten U."/>
            <person name="Kuo D.H."/>
            <person name="Larsson T."/>
            <person name="Lv J."/>
            <person name="Arendt D."/>
            <person name="Savage R."/>
            <person name="Osoegawa K."/>
            <person name="de Jong P."/>
            <person name="Grimwood J."/>
            <person name="Chapman J.A."/>
            <person name="Shapiro H."/>
            <person name="Aerts A."/>
            <person name="Otillar R.P."/>
            <person name="Terry A.Y."/>
            <person name="Boore J.L."/>
            <person name="Grigoriev I.V."/>
            <person name="Lindberg D.R."/>
            <person name="Seaver E.C."/>
            <person name="Weisblat D.A."/>
            <person name="Putnam N.H."/>
            <person name="Rokhsar D.S."/>
        </authorList>
    </citation>
    <scope>NUCLEOTIDE SEQUENCE</scope>
</reference>
<dbReference type="InterPro" id="IPR020479">
    <property type="entry name" value="HD_metazoa"/>
</dbReference>
<dbReference type="EMBL" id="KB097495">
    <property type="protein sequence ID" value="ESN96554.1"/>
    <property type="molecule type" value="Genomic_DNA"/>
</dbReference>
<evidence type="ECO:0000256" key="2">
    <source>
        <dbReference type="ARBA" id="ARBA00023125"/>
    </source>
</evidence>
<evidence type="ECO:0000256" key="3">
    <source>
        <dbReference type="ARBA" id="ARBA00023155"/>
    </source>
</evidence>
<dbReference type="EnsemblMetazoa" id="HelroT148578">
    <property type="protein sequence ID" value="HelroP148578"/>
    <property type="gene ID" value="HelroG148578"/>
</dbReference>
<dbReference type="FunFam" id="1.10.10.60:FF:000679">
    <property type="entry name" value="Homeobox protein aristaless"/>
    <property type="match status" value="1"/>
</dbReference>
<dbReference type="SUPFAM" id="SSF46689">
    <property type="entry name" value="Homeodomain-like"/>
    <property type="match status" value="1"/>
</dbReference>
<accession>T1EKA2</accession>
<dbReference type="PROSITE" id="PS00027">
    <property type="entry name" value="HOMEOBOX_1"/>
    <property type="match status" value="1"/>
</dbReference>
<evidence type="ECO:0000256" key="1">
    <source>
        <dbReference type="ARBA" id="ARBA00004123"/>
    </source>
</evidence>
<dbReference type="InterPro" id="IPR001356">
    <property type="entry name" value="HD"/>
</dbReference>
<dbReference type="CDD" id="cd00086">
    <property type="entry name" value="homeodomain"/>
    <property type="match status" value="1"/>
</dbReference>
<dbReference type="InterPro" id="IPR009057">
    <property type="entry name" value="Homeodomain-like_sf"/>
</dbReference>
<evidence type="ECO:0000313" key="9">
    <source>
        <dbReference type="EnsemblMetazoa" id="HelroP148578"/>
    </source>
</evidence>
<protein>
    <recommendedName>
        <fullName evidence="7">Homeobox domain-containing protein</fullName>
    </recommendedName>
</protein>
<dbReference type="Gene3D" id="1.10.10.60">
    <property type="entry name" value="Homeodomain-like"/>
    <property type="match status" value="1"/>
</dbReference>
<evidence type="ECO:0000313" key="8">
    <source>
        <dbReference type="EMBL" id="ESN96554.1"/>
    </source>
</evidence>
<reference evidence="9" key="3">
    <citation type="submission" date="2015-06" db="UniProtKB">
        <authorList>
            <consortium name="EnsemblMetazoa"/>
        </authorList>
    </citation>
    <scope>IDENTIFICATION</scope>
</reference>
<dbReference type="GO" id="GO:0003677">
    <property type="term" value="F:DNA binding"/>
    <property type="evidence" value="ECO:0007669"/>
    <property type="project" value="UniProtKB-UniRule"/>
</dbReference>
<proteinExistence type="predicted"/>
<sequence length="57" mass="7112">RRLRTTYTIQQLDQLERLFHLTKYPDVTSREEIASHLKLAESRIQVWFQNRRAKWRK</sequence>
<evidence type="ECO:0000259" key="7">
    <source>
        <dbReference type="PROSITE" id="PS50071"/>
    </source>
</evidence>
<evidence type="ECO:0000313" key="10">
    <source>
        <dbReference type="Proteomes" id="UP000015101"/>
    </source>
</evidence>
<keyword evidence="4 5" id="KW-0539">Nucleus</keyword>
<feature type="domain" description="Homeobox" evidence="7">
    <location>
        <begin position="1"/>
        <end position="57"/>
    </location>
</feature>
<dbReference type="KEGG" id="hro:HELRODRAFT_148578"/>
<comment type="subcellular location">
    <subcellularLocation>
        <location evidence="1 5 6">Nucleus</location>
    </subcellularLocation>
</comment>
<dbReference type="GeneID" id="20197002"/>
<dbReference type="GO" id="GO:0000981">
    <property type="term" value="F:DNA-binding transcription factor activity, RNA polymerase II-specific"/>
    <property type="evidence" value="ECO:0007669"/>
    <property type="project" value="InterPro"/>
</dbReference>
<dbReference type="OrthoDB" id="6159439at2759"/>
<name>T1EKA2_HELRO</name>
<dbReference type="InterPro" id="IPR050649">
    <property type="entry name" value="Paired_Homeobox_TFs"/>
</dbReference>
<dbReference type="OMA" id="THYPCVA"/>
<dbReference type="CTD" id="20197002"/>
<dbReference type="Pfam" id="PF00046">
    <property type="entry name" value="Homeodomain"/>
    <property type="match status" value="1"/>
</dbReference>